<dbReference type="EMBL" id="BMMX01000037">
    <property type="protein sequence ID" value="GGL11789.1"/>
    <property type="molecule type" value="Genomic_DNA"/>
</dbReference>
<keyword evidence="3" id="KW-1185">Reference proteome</keyword>
<accession>A0A8J3C5C6</accession>
<feature type="region of interest" description="Disordered" evidence="1">
    <location>
        <begin position="21"/>
        <end position="93"/>
    </location>
</feature>
<evidence type="ECO:0000256" key="1">
    <source>
        <dbReference type="SAM" id="MobiDB-lite"/>
    </source>
</evidence>
<reference evidence="2" key="2">
    <citation type="submission" date="2020-09" db="EMBL/GenBank/DDBJ databases">
        <authorList>
            <person name="Sun Q."/>
            <person name="Zhou Y."/>
        </authorList>
    </citation>
    <scope>NUCLEOTIDE SEQUENCE</scope>
    <source>
        <strain evidence="2">CGMCC 4.7299</strain>
    </source>
</reference>
<feature type="compositionally biased region" description="Basic and acidic residues" evidence="1">
    <location>
        <begin position="80"/>
        <end position="89"/>
    </location>
</feature>
<gene>
    <name evidence="2" type="ORF">GCM10012284_53140</name>
</gene>
<name>A0A8J3C5C6_9ACTN</name>
<protein>
    <submittedName>
        <fullName evidence="2">Uncharacterized protein</fullName>
    </submittedName>
</protein>
<proteinExistence type="predicted"/>
<sequence length="143" mass="14953">MPGRQGGHRVHEFAGHIRGRGRVQDSGLGRRIGGNGDGGHETPCIRCRHESGQEVFSHPRGNPVRHATRKPWDQAFPDLDAAKPPRAAEDAAGPLPPLIMLLTPYAGKTGARGFGRSAGSTGAHGAAVLSLSPYGVDKGGALR</sequence>
<evidence type="ECO:0000313" key="2">
    <source>
        <dbReference type="EMBL" id="GGL11789.1"/>
    </source>
</evidence>
<organism evidence="2 3">
    <name type="scientific">Mangrovihabitans endophyticus</name>
    <dbReference type="NCBI Taxonomy" id="1751298"/>
    <lineage>
        <taxon>Bacteria</taxon>
        <taxon>Bacillati</taxon>
        <taxon>Actinomycetota</taxon>
        <taxon>Actinomycetes</taxon>
        <taxon>Micromonosporales</taxon>
        <taxon>Micromonosporaceae</taxon>
        <taxon>Mangrovihabitans</taxon>
    </lineage>
</organism>
<comment type="caution">
    <text evidence="2">The sequence shown here is derived from an EMBL/GenBank/DDBJ whole genome shotgun (WGS) entry which is preliminary data.</text>
</comment>
<dbReference type="Proteomes" id="UP000656042">
    <property type="component" value="Unassembled WGS sequence"/>
</dbReference>
<reference evidence="2" key="1">
    <citation type="journal article" date="2014" name="Int. J. Syst. Evol. Microbiol.">
        <title>Complete genome sequence of Corynebacterium casei LMG S-19264T (=DSM 44701T), isolated from a smear-ripened cheese.</title>
        <authorList>
            <consortium name="US DOE Joint Genome Institute (JGI-PGF)"/>
            <person name="Walter F."/>
            <person name="Albersmeier A."/>
            <person name="Kalinowski J."/>
            <person name="Ruckert C."/>
        </authorList>
    </citation>
    <scope>NUCLEOTIDE SEQUENCE</scope>
    <source>
        <strain evidence="2">CGMCC 4.7299</strain>
    </source>
</reference>
<evidence type="ECO:0000313" key="3">
    <source>
        <dbReference type="Proteomes" id="UP000656042"/>
    </source>
</evidence>
<dbReference type="AlphaFoldDB" id="A0A8J3C5C6"/>